<sequence length="384" mass="42849">MRSQELKPEQTTTAAEAAASFAAPPARTSMPDWYPELLASVSKEVGTGRSRAISAANKALLASYWSIGRQLAQRESEQGWGSKVVTRLSADIQTRFPGSKGFSPRNLRYMKTFAQAWPEFPMLQVPLATLPWYHQIALLEKLDDAATRLWYAAAAVEHGWSRNVLAHQIETRLHERSGQAITNFSTTMMPADSDLAQQATRDPYVFDFVAMTDRRNERELELQLVQHVEKFLLELGQGFAFVGEQVRLEINGDEFFADLLFYHLKLRCYVVIELKAVKFEPGFVGQLGMYMSAVDDLLAHPDDKPTIGLLLCKEKNNVVAEYALRGINLPIGVSEWQSKIIESLPEELASSLPSIELLEAELADERANVASKGRAPAVEAQPNP</sequence>
<reference evidence="3 5" key="1">
    <citation type="submission" date="2023-07" db="EMBL/GenBank/DDBJ databases">
        <title>Sorghum-associated microbial communities from plants grown in Nebraska, USA.</title>
        <authorList>
            <person name="Schachtman D."/>
        </authorList>
    </citation>
    <scope>NUCLEOTIDE SEQUENCE</scope>
    <source>
        <strain evidence="3">DS1006</strain>
        <strain evidence="4 5">DS1016</strain>
    </source>
</reference>
<feature type="domain" description="YhcG N-terminal" evidence="2">
    <location>
        <begin position="41"/>
        <end position="176"/>
    </location>
</feature>
<name>A0AAW8D8B7_9MICC</name>
<dbReference type="PANTHER" id="PTHR30547:SF0">
    <property type="entry name" value="BLR8175 PROTEIN"/>
    <property type="match status" value="1"/>
</dbReference>
<evidence type="ECO:0000313" key="6">
    <source>
        <dbReference type="Proteomes" id="UP001242995"/>
    </source>
</evidence>
<feature type="domain" description="YhcG PDDEXK nuclease" evidence="1">
    <location>
        <begin position="197"/>
        <end position="353"/>
    </location>
</feature>
<evidence type="ECO:0000259" key="1">
    <source>
        <dbReference type="Pfam" id="PF06250"/>
    </source>
</evidence>
<keyword evidence="3" id="KW-0255">Endonuclease</keyword>
<dbReference type="InterPro" id="IPR053148">
    <property type="entry name" value="PD-DEXK-like_domain"/>
</dbReference>
<evidence type="ECO:0000313" key="3">
    <source>
        <dbReference type="EMBL" id="MDP9903965.1"/>
    </source>
</evidence>
<dbReference type="GO" id="GO:0004519">
    <property type="term" value="F:endonuclease activity"/>
    <property type="evidence" value="ECO:0007669"/>
    <property type="project" value="UniProtKB-KW"/>
</dbReference>
<dbReference type="RefSeq" id="WP_306959526.1">
    <property type="nucleotide sequence ID" value="NZ_JAUSRG010000002.1"/>
</dbReference>
<proteinExistence type="predicted"/>
<dbReference type="InterPro" id="IPR009362">
    <property type="entry name" value="YhcG_C"/>
</dbReference>
<dbReference type="Gene3D" id="3.40.1350.10">
    <property type="match status" value="1"/>
</dbReference>
<evidence type="ECO:0000259" key="2">
    <source>
        <dbReference type="Pfam" id="PF17761"/>
    </source>
</evidence>
<dbReference type="Pfam" id="PF17761">
    <property type="entry name" value="DUF1016_N"/>
    <property type="match status" value="1"/>
</dbReference>
<organism evidence="3 6">
    <name type="scientific">Arthrobacter bambusae</name>
    <dbReference type="NCBI Taxonomy" id="1338426"/>
    <lineage>
        <taxon>Bacteria</taxon>
        <taxon>Bacillati</taxon>
        <taxon>Actinomycetota</taxon>
        <taxon>Actinomycetes</taxon>
        <taxon>Micrococcales</taxon>
        <taxon>Micrococcaceae</taxon>
        <taxon>Arthrobacter</taxon>
    </lineage>
</organism>
<evidence type="ECO:0000313" key="5">
    <source>
        <dbReference type="Proteomes" id="UP001230951"/>
    </source>
</evidence>
<keyword evidence="3" id="KW-0378">Hydrolase</keyword>
<comment type="caution">
    <text evidence="3">The sequence shown here is derived from an EMBL/GenBank/DDBJ whole genome shotgun (WGS) entry which is preliminary data.</text>
</comment>
<gene>
    <name evidence="3" type="ORF">J2S90_000911</name>
    <name evidence="4" type="ORF">J2S93_000788</name>
</gene>
<dbReference type="InterPro" id="IPR011856">
    <property type="entry name" value="tRNA_endonuc-like_dom_sf"/>
</dbReference>
<evidence type="ECO:0000313" key="4">
    <source>
        <dbReference type="EMBL" id="MDQ0179381.1"/>
    </source>
</evidence>
<keyword evidence="3" id="KW-0540">Nuclease</keyword>
<dbReference type="PANTHER" id="PTHR30547">
    <property type="entry name" value="UNCHARACTERIZED PROTEIN YHCG-RELATED"/>
    <property type="match status" value="1"/>
</dbReference>
<dbReference type="GO" id="GO:0003676">
    <property type="term" value="F:nucleic acid binding"/>
    <property type="evidence" value="ECO:0007669"/>
    <property type="project" value="InterPro"/>
</dbReference>
<dbReference type="EMBL" id="JAUSRG010000002">
    <property type="protein sequence ID" value="MDP9903965.1"/>
    <property type="molecule type" value="Genomic_DNA"/>
</dbReference>
<dbReference type="Proteomes" id="UP001230951">
    <property type="component" value="Unassembled WGS sequence"/>
</dbReference>
<keyword evidence="5" id="KW-1185">Reference proteome</keyword>
<dbReference type="InterPro" id="IPR041527">
    <property type="entry name" value="YhcG_N"/>
</dbReference>
<protein>
    <submittedName>
        <fullName evidence="3">Nuclease of restriction endonuclease-like (RecB) superfamily</fullName>
    </submittedName>
</protein>
<dbReference type="AlphaFoldDB" id="A0AAW8D8B7"/>
<accession>A0AAW8D8B7</accession>
<dbReference type="Proteomes" id="UP001242995">
    <property type="component" value="Unassembled WGS sequence"/>
</dbReference>
<dbReference type="Pfam" id="PF06250">
    <property type="entry name" value="YhcG_C"/>
    <property type="match status" value="1"/>
</dbReference>
<dbReference type="EMBL" id="JAUSTF010000001">
    <property type="protein sequence ID" value="MDQ0179381.1"/>
    <property type="molecule type" value="Genomic_DNA"/>
</dbReference>